<evidence type="ECO:0000256" key="3">
    <source>
        <dbReference type="RuleBase" id="RU363034"/>
    </source>
</evidence>
<evidence type="ECO:0000259" key="4">
    <source>
        <dbReference type="PROSITE" id="PS50240"/>
    </source>
</evidence>
<dbReference type="EMBL" id="UFQS01003363">
    <property type="protein sequence ID" value="SSX15542.1"/>
    <property type="molecule type" value="Genomic_DNA"/>
</dbReference>
<dbReference type="CDD" id="cd00190">
    <property type="entry name" value="Tryp_SPc"/>
    <property type="match status" value="1"/>
</dbReference>
<dbReference type="Pfam" id="PF00089">
    <property type="entry name" value="Trypsin"/>
    <property type="match status" value="1"/>
</dbReference>
<dbReference type="GO" id="GO:0006508">
    <property type="term" value="P:proteolysis"/>
    <property type="evidence" value="ECO:0007669"/>
    <property type="project" value="UniProtKB-KW"/>
</dbReference>
<dbReference type="PROSITE" id="PS00135">
    <property type="entry name" value="TRYPSIN_SER"/>
    <property type="match status" value="1"/>
</dbReference>
<feature type="domain" description="Peptidase S1" evidence="4">
    <location>
        <begin position="53"/>
        <end position="292"/>
    </location>
</feature>
<dbReference type="PANTHER" id="PTHR24260">
    <property type="match status" value="1"/>
</dbReference>
<reference evidence="5" key="1">
    <citation type="submission" date="2018-04" db="EMBL/GenBank/DDBJ databases">
        <authorList>
            <person name="Go L.Y."/>
            <person name="Mitchell J.A."/>
        </authorList>
    </citation>
    <scope>NUCLEOTIDE SEQUENCE</scope>
    <source>
        <tissue evidence="5">Whole organism</tissue>
    </source>
</reference>
<proteinExistence type="inferred from homology"/>
<dbReference type="PANTHER" id="PTHR24260:SF148">
    <property type="entry name" value="IP09309P-RELATED"/>
    <property type="match status" value="1"/>
</dbReference>
<dbReference type="Gene3D" id="2.40.10.10">
    <property type="entry name" value="Trypsin-like serine proteases"/>
    <property type="match status" value="1"/>
</dbReference>
<keyword evidence="1" id="KW-1015">Disulfide bond</keyword>
<dbReference type="InterPro" id="IPR018114">
    <property type="entry name" value="TRYPSIN_HIS"/>
</dbReference>
<dbReference type="SUPFAM" id="SSF50494">
    <property type="entry name" value="Trypsin-like serine proteases"/>
    <property type="match status" value="1"/>
</dbReference>
<dbReference type="SMART" id="SM00020">
    <property type="entry name" value="Tryp_SPc"/>
    <property type="match status" value="1"/>
</dbReference>
<dbReference type="VEuPathDB" id="VectorBase:CSON008767"/>
<evidence type="ECO:0000256" key="1">
    <source>
        <dbReference type="ARBA" id="ARBA00023157"/>
    </source>
</evidence>
<dbReference type="InterPro" id="IPR043504">
    <property type="entry name" value="Peptidase_S1_PA_chymotrypsin"/>
</dbReference>
<evidence type="ECO:0000313" key="6">
    <source>
        <dbReference type="EMBL" id="SSX34906.1"/>
    </source>
</evidence>
<dbReference type="GO" id="GO:0004252">
    <property type="term" value="F:serine-type endopeptidase activity"/>
    <property type="evidence" value="ECO:0007669"/>
    <property type="project" value="InterPro"/>
</dbReference>
<evidence type="ECO:0000313" key="5">
    <source>
        <dbReference type="EMBL" id="SSX15542.1"/>
    </source>
</evidence>
<evidence type="ECO:0000256" key="2">
    <source>
        <dbReference type="ARBA" id="ARBA00024195"/>
    </source>
</evidence>
<protein>
    <submittedName>
        <fullName evidence="6">CSON008767 protein</fullName>
    </submittedName>
</protein>
<dbReference type="FunFam" id="2.40.10.10:FF:000068">
    <property type="entry name" value="transmembrane protease serine 2"/>
    <property type="match status" value="1"/>
</dbReference>
<comment type="similarity">
    <text evidence="2">Belongs to the peptidase S1 family. CLIP subfamily.</text>
</comment>
<reference evidence="6" key="2">
    <citation type="submission" date="2018-07" db="EMBL/GenBank/DDBJ databases">
        <authorList>
            <person name="Quirk P.G."/>
            <person name="Krulwich T.A."/>
        </authorList>
    </citation>
    <scope>NUCLEOTIDE SEQUENCE</scope>
</reference>
<sequence>MSLASECGRSLTQDDDELLFPSMHFDFPSDFKLPDDITTNPFTLNNGGIQGRIINGDTAYDKTFPYQVFFIAYHIDFQYGPNKTELCGGSIISEEFILTAAHCTAEAYYVSVGVGSSNTKKMTYHNSSYIINHPLFDPTTMQNDIALIKLCKPLKFNENIKAVQLLDAKYKCDETYLNKECIVSGFGLTDDKSISLSNQLQYTSVTPISNIECMKYFSWLATPLVLCTMGNNRETGPCMGDSGGPLVIYDPKDNIPIQIGIVSFGSKKGCAESPAVYTRIYIYLRWIKEIIYGIRRN</sequence>
<dbReference type="EMBL" id="UFQT01003363">
    <property type="protein sequence ID" value="SSX34906.1"/>
    <property type="molecule type" value="Genomic_DNA"/>
</dbReference>
<keyword evidence="3" id="KW-0378">Hydrolase</keyword>
<keyword evidence="3" id="KW-0645">Protease</keyword>
<dbReference type="InterPro" id="IPR001254">
    <property type="entry name" value="Trypsin_dom"/>
</dbReference>
<keyword evidence="3" id="KW-0720">Serine protease</keyword>
<organism evidence="6">
    <name type="scientific">Culicoides sonorensis</name>
    <name type="common">Biting midge</name>
    <dbReference type="NCBI Taxonomy" id="179676"/>
    <lineage>
        <taxon>Eukaryota</taxon>
        <taxon>Metazoa</taxon>
        <taxon>Ecdysozoa</taxon>
        <taxon>Arthropoda</taxon>
        <taxon>Hexapoda</taxon>
        <taxon>Insecta</taxon>
        <taxon>Pterygota</taxon>
        <taxon>Neoptera</taxon>
        <taxon>Endopterygota</taxon>
        <taxon>Diptera</taxon>
        <taxon>Nematocera</taxon>
        <taxon>Chironomoidea</taxon>
        <taxon>Ceratopogonidae</taxon>
        <taxon>Ceratopogoninae</taxon>
        <taxon>Culicoides</taxon>
        <taxon>Monoculicoides</taxon>
    </lineage>
</organism>
<accession>A0A336MXC4</accession>
<dbReference type="PROSITE" id="PS00134">
    <property type="entry name" value="TRYPSIN_HIS"/>
    <property type="match status" value="1"/>
</dbReference>
<dbReference type="OMA" id="FIAYHID"/>
<gene>
    <name evidence="6" type="primary">CSON008767</name>
</gene>
<dbReference type="InterPro" id="IPR051333">
    <property type="entry name" value="CLIP_Serine_Protease"/>
</dbReference>
<dbReference type="PROSITE" id="PS50240">
    <property type="entry name" value="TRYPSIN_DOM"/>
    <property type="match status" value="1"/>
</dbReference>
<name>A0A336MXC4_CULSO</name>
<dbReference type="InterPro" id="IPR001314">
    <property type="entry name" value="Peptidase_S1A"/>
</dbReference>
<dbReference type="AlphaFoldDB" id="A0A336MXC4"/>
<dbReference type="InterPro" id="IPR033116">
    <property type="entry name" value="TRYPSIN_SER"/>
</dbReference>
<dbReference type="PRINTS" id="PR00722">
    <property type="entry name" value="CHYMOTRYPSIN"/>
</dbReference>
<dbReference type="InterPro" id="IPR009003">
    <property type="entry name" value="Peptidase_S1_PA"/>
</dbReference>